<dbReference type="STRING" id="441103.TRN7648_00028"/>
<proteinExistence type="predicted"/>
<dbReference type="Proteomes" id="UP000054935">
    <property type="component" value="Unassembled WGS sequence"/>
</dbReference>
<evidence type="ECO:0000259" key="1">
    <source>
        <dbReference type="Pfam" id="PF20056"/>
    </source>
</evidence>
<dbReference type="EMBL" id="CYSE01000001">
    <property type="protein sequence ID" value="CUH74685.1"/>
    <property type="molecule type" value="Genomic_DNA"/>
</dbReference>
<protein>
    <recommendedName>
        <fullName evidence="1">DUF6455 domain-containing protein</fullName>
    </recommendedName>
</protein>
<dbReference type="RefSeq" id="WP_058245621.1">
    <property type="nucleotide sequence ID" value="NZ_CYSE01000001.1"/>
</dbReference>
<dbReference type="OrthoDB" id="7689275at2"/>
<dbReference type="InterPro" id="IPR045601">
    <property type="entry name" value="DUF6455"/>
</dbReference>
<gene>
    <name evidence="2" type="ORF">TRN7648_00028</name>
</gene>
<organism evidence="2 3">
    <name type="scientific">Tropicibacter naphthalenivorans</name>
    <dbReference type="NCBI Taxonomy" id="441103"/>
    <lineage>
        <taxon>Bacteria</taxon>
        <taxon>Pseudomonadati</taxon>
        <taxon>Pseudomonadota</taxon>
        <taxon>Alphaproteobacteria</taxon>
        <taxon>Rhodobacterales</taxon>
        <taxon>Roseobacteraceae</taxon>
        <taxon>Tropicibacter</taxon>
    </lineage>
</organism>
<keyword evidence="3" id="KW-1185">Reference proteome</keyword>
<dbReference type="AlphaFoldDB" id="A0A0P1FZ44"/>
<evidence type="ECO:0000313" key="2">
    <source>
        <dbReference type="EMBL" id="CUH74685.1"/>
    </source>
</evidence>
<dbReference type="Pfam" id="PF20056">
    <property type="entry name" value="DUF6455"/>
    <property type="match status" value="1"/>
</dbReference>
<feature type="domain" description="DUF6455" evidence="1">
    <location>
        <begin position="10"/>
        <end position="90"/>
    </location>
</feature>
<sequence length="97" mass="11133">MEDLAPFRPLGEENEHYWLVQRMAKATGVDLVRAWDQGLLTHDDWAAIVTRCRGCRWAEGCDHWLDLPTDADRDLPHSCLNKTRLAKIKATLEESTT</sequence>
<evidence type="ECO:0000313" key="3">
    <source>
        <dbReference type="Proteomes" id="UP000054935"/>
    </source>
</evidence>
<accession>A0A0P1FZ44</accession>
<name>A0A0P1FZ44_9RHOB</name>
<reference evidence="2 3" key="1">
    <citation type="submission" date="2015-09" db="EMBL/GenBank/DDBJ databases">
        <authorList>
            <consortium name="Swine Surveillance"/>
        </authorList>
    </citation>
    <scope>NUCLEOTIDE SEQUENCE [LARGE SCALE GENOMIC DNA]</scope>
    <source>
        <strain evidence="2 3">CECT 7648</strain>
    </source>
</reference>